<keyword evidence="3" id="KW-1185">Reference proteome</keyword>
<feature type="region of interest" description="Disordered" evidence="1">
    <location>
        <begin position="1"/>
        <end position="39"/>
    </location>
</feature>
<feature type="region of interest" description="Disordered" evidence="1">
    <location>
        <begin position="139"/>
        <end position="174"/>
    </location>
</feature>
<protein>
    <recommendedName>
        <fullName evidence="4">ElaB/YqjD/DUF883 family membrane-anchored ribosome-binding protein</fullName>
    </recommendedName>
</protein>
<gene>
    <name evidence="2" type="ORF">DLJ53_14860</name>
</gene>
<evidence type="ECO:0000313" key="3">
    <source>
        <dbReference type="Proteomes" id="UP000249590"/>
    </source>
</evidence>
<dbReference type="RefSeq" id="WP_111346573.1">
    <property type="nucleotide sequence ID" value="NZ_JAIWKD010000008.1"/>
</dbReference>
<proteinExistence type="predicted"/>
<dbReference type="OrthoDB" id="7889162at2"/>
<organism evidence="2 3">
    <name type="scientific">Acuticoccus sediminis</name>
    <dbReference type="NCBI Taxonomy" id="2184697"/>
    <lineage>
        <taxon>Bacteria</taxon>
        <taxon>Pseudomonadati</taxon>
        <taxon>Pseudomonadota</taxon>
        <taxon>Alphaproteobacteria</taxon>
        <taxon>Hyphomicrobiales</taxon>
        <taxon>Amorphaceae</taxon>
        <taxon>Acuticoccus</taxon>
    </lineage>
</organism>
<comment type="caution">
    <text evidence="2">The sequence shown here is derived from an EMBL/GenBank/DDBJ whole genome shotgun (WGS) entry which is preliminary data.</text>
</comment>
<dbReference type="AlphaFoldDB" id="A0A8B2NW10"/>
<name>A0A8B2NW10_9HYPH</name>
<feature type="compositionally biased region" description="Basic and acidic residues" evidence="1">
    <location>
        <begin position="1"/>
        <end position="23"/>
    </location>
</feature>
<evidence type="ECO:0008006" key="4">
    <source>
        <dbReference type="Google" id="ProtNLM"/>
    </source>
</evidence>
<reference evidence="2 3" key="1">
    <citation type="submission" date="2018-05" db="EMBL/GenBank/DDBJ databases">
        <title>Acuticoccus sediminis sp. nov., isolated from deep-sea sediment of Indian Ocean.</title>
        <authorList>
            <person name="Liu X."/>
            <person name="Lai Q."/>
            <person name="Du Y."/>
            <person name="Sun F."/>
            <person name="Zhang X."/>
            <person name="Wang S."/>
            <person name="Shao Z."/>
        </authorList>
    </citation>
    <scope>NUCLEOTIDE SEQUENCE [LARGE SCALE GENOMIC DNA]</scope>
    <source>
        <strain evidence="2 3">PTG4-2</strain>
    </source>
</reference>
<dbReference type="Proteomes" id="UP000249590">
    <property type="component" value="Unassembled WGS sequence"/>
</dbReference>
<accession>A0A8B2NW10</accession>
<dbReference type="SUPFAM" id="SSF58113">
    <property type="entry name" value="Apolipoprotein A-I"/>
    <property type="match status" value="1"/>
</dbReference>
<evidence type="ECO:0000256" key="1">
    <source>
        <dbReference type="SAM" id="MobiDB-lite"/>
    </source>
</evidence>
<dbReference type="EMBL" id="QHHQ01000003">
    <property type="protein sequence ID" value="RAI00541.1"/>
    <property type="molecule type" value="Genomic_DNA"/>
</dbReference>
<sequence length="174" mass="17956">MSTKDDIKRETHAAQDKLHEASETLKSSAEEAADEAQRTAYSYAERGRAAAAGGLTDFATAIRRASDELNQRDQDIAARLVSQAASSLEDIANTVSHTSIDDVMGSVQGFARRNPAAFVGGAVLAGLAVGRFLRATGPAEGADTVAAPAPVTGYRPAPSYSPASPVAPANSSPK</sequence>
<evidence type="ECO:0000313" key="2">
    <source>
        <dbReference type="EMBL" id="RAI00541.1"/>
    </source>
</evidence>
<feature type="compositionally biased region" description="Low complexity" evidence="1">
    <location>
        <begin position="156"/>
        <end position="174"/>
    </location>
</feature>